<sequence>MCTVIVRVPERADEAVRLIAVRDEDPTRSWEPLGTWWPEAYPDTVGVRDNRAGGAWLAADLAAHRLAVVLNRADLSDRGDDEVTTRGHLALEAAAGRPPAAEPTTRGFNLVEVTPGTVRVVSWDGRQRREQTLAPGIHMVAHDEVDDPATPRIAAWLDRFRDAGPSADARDWFDAWLDVLDASAALAPQDDRAIVRDNRPFGYPTQSLLLCLASVDRDGVDVRYGEFDEPGHWQRAAVGQVTAASTPR</sequence>
<proteinExistence type="predicted"/>
<protein>
    <submittedName>
        <fullName evidence="1">NRDE family protein</fullName>
    </submittedName>
</protein>
<gene>
    <name evidence="1" type="ORF">H9651_11100</name>
</gene>
<keyword evidence="2" id="KW-1185">Reference proteome</keyword>
<dbReference type="EMBL" id="JACSQP010000006">
    <property type="protein sequence ID" value="MBD7958187.1"/>
    <property type="molecule type" value="Genomic_DNA"/>
</dbReference>
<name>A0ABR8S3W7_9MICO</name>
<dbReference type="Proteomes" id="UP000648352">
    <property type="component" value="Unassembled WGS sequence"/>
</dbReference>
<organism evidence="1 2">
    <name type="scientific">Microbacterium pullorum</name>
    <dbReference type="NCBI Taxonomy" id="2762236"/>
    <lineage>
        <taxon>Bacteria</taxon>
        <taxon>Bacillati</taxon>
        <taxon>Actinomycetota</taxon>
        <taxon>Actinomycetes</taxon>
        <taxon>Micrococcales</taxon>
        <taxon>Microbacteriaceae</taxon>
        <taxon>Microbacterium</taxon>
    </lineage>
</organism>
<evidence type="ECO:0000313" key="2">
    <source>
        <dbReference type="Proteomes" id="UP000648352"/>
    </source>
</evidence>
<evidence type="ECO:0000313" key="1">
    <source>
        <dbReference type="EMBL" id="MBD7958187.1"/>
    </source>
</evidence>
<comment type="caution">
    <text evidence="1">The sequence shown here is derived from an EMBL/GenBank/DDBJ whole genome shotgun (WGS) entry which is preliminary data.</text>
</comment>
<accession>A0ABR8S3W7</accession>
<reference evidence="1 2" key="1">
    <citation type="submission" date="2020-08" db="EMBL/GenBank/DDBJ databases">
        <title>A Genomic Blueprint of the Chicken Gut Microbiome.</title>
        <authorList>
            <person name="Gilroy R."/>
            <person name="Ravi A."/>
            <person name="Getino M."/>
            <person name="Pursley I."/>
            <person name="Horton D.L."/>
            <person name="Alikhan N.-F."/>
            <person name="Baker D."/>
            <person name="Gharbi K."/>
            <person name="Hall N."/>
            <person name="Watson M."/>
            <person name="Adriaenssens E.M."/>
            <person name="Foster-Nyarko E."/>
            <person name="Jarju S."/>
            <person name="Secka A."/>
            <person name="Antonio M."/>
            <person name="Oren A."/>
            <person name="Chaudhuri R."/>
            <person name="La Ragione R.M."/>
            <person name="Hildebrand F."/>
            <person name="Pallen M.J."/>
        </authorList>
    </citation>
    <scope>NUCLEOTIDE SEQUENCE [LARGE SCALE GENOMIC DNA]</scope>
    <source>
        <strain evidence="1 2">Sa4CUA7</strain>
    </source>
</reference>
<dbReference type="RefSeq" id="WP_191719390.1">
    <property type="nucleotide sequence ID" value="NZ_JACSQP010000006.1"/>
</dbReference>
<dbReference type="Pfam" id="PF05742">
    <property type="entry name" value="TANGO2"/>
    <property type="match status" value="1"/>
</dbReference>
<dbReference type="InterPro" id="IPR008551">
    <property type="entry name" value="TANGO2"/>
</dbReference>